<organism evidence="2">
    <name type="scientific">bioreactor metagenome</name>
    <dbReference type="NCBI Taxonomy" id="1076179"/>
    <lineage>
        <taxon>unclassified sequences</taxon>
        <taxon>metagenomes</taxon>
        <taxon>ecological metagenomes</taxon>
    </lineage>
</organism>
<reference evidence="2" key="1">
    <citation type="submission" date="2019-08" db="EMBL/GenBank/DDBJ databases">
        <authorList>
            <person name="Kucharzyk K."/>
            <person name="Murdoch R.W."/>
            <person name="Higgins S."/>
            <person name="Loffler F."/>
        </authorList>
    </citation>
    <scope>NUCLEOTIDE SEQUENCE</scope>
</reference>
<feature type="compositionally biased region" description="Basic and acidic residues" evidence="1">
    <location>
        <begin position="66"/>
        <end position="125"/>
    </location>
</feature>
<feature type="region of interest" description="Disordered" evidence="1">
    <location>
        <begin position="1"/>
        <end position="183"/>
    </location>
</feature>
<evidence type="ECO:0000313" key="2">
    <source>
        <dbReference type="EMBL" id="MPM13174.1"/>
    </source>
</evidence>
<name>A0A644XGD3_9ZZZZ</name>
<protein>
    <submittedName>
        <fullName evidence="2">Uncharacterized protein</fullName>
    </submittedName>
</protein>
<comment type="caution">
    <text evidence="2">The sequence shown here is derived from an EMBL/GenBank/DDBJ whole genome shotgun (WGS) entry which is preliminary data.</text>
</comment>
<sequence length="183" mass="19636">MPGERLDLGAGGGEAEGRPEQRPLQRDEPEPRGPGDDQRPQQSRRDLGLVALALRLGDEAGGAHPQKAEDPVERGEDHRAEPHRPDRGGGADLPDHRGVDRAEDRHSGIRQHDRRGDLQDPRVADLSHAAARASGNARWPARKDGCGCPARPRHAPRHSAGPSGSPAPAHRRRAAGPSAGNRR</sequence>
<dbReference type="AlphaFoldDB" id="A0A644XGD3"/>
<feature type="compositionally biased region" description="Basic and acidic residues" evidence="1">
    <location>
        <begin position="15"/>
        <end position="47"/>
    </location>
</feature>
<dbReference type="EMBL" id="VSSQ01002078">
    <property type="protein sequence ID" value="MPM13174.1"/>
    <property type="molecule type" value="Genomic_DNA"/>
</dbReference>
<proteinExistence type="predicted"/>
<accession>A0A644XGD3</accession>
<evidence type="ECO:0000256" key="1">
    <source>
        <dbReference type="SAM" id="MobiDB-lite"/>
    </source>
</evidence>
<gene>
    <name evidence="2" type="ORF">SDC9_59529</name>
</gene>